<reference evidence="1" key="1">
    <citation type="submission" date="2014-09" db="EMBL/GenBank/DDBJ databases">
        <authorList>
            <person name="Magalhaes I.L.F."/>
            <person name="Oliveira U."/>
            <person name="Santos F.R."/>
            <person name="Vidigal T.H.D.A."/>
            <person name="Brescovit A.D."/>
            <person name="Santos A.J."/>
        </authorList>
    </citation>
    <scope>NUCLEOTIDE SEQUENCE</scope>
    <source>
        <tissue evidence="1">Shoot tissue taken approximately 20 cm above the soil surface</tissue>
    </source>
</reference>
<evidence type="ECO:0000313" key="1">
    <source>
        <dbReference type="EMBL" id="JAE00636.1"/>
    </source>
</evidence>
<proteinExistence type="predicted"/>
<protein>
    <submittedName>
        <fullName evidence="1">Uncharacterized protein</fullName>
    </submittedName>
</protein>
<organism evidence="1">
    <name type="scientific">Arundo donax</name>
    <name type="common">Giant reed</name>
    <name type="synonym">Donax arundinaceus</name>
    <dbReference type="NCBI Taxonomy" id="35708"/>
    <lineage>
        <taxon>Eukaryota</taxon>
        <taxon>Viridiplantae</taxon>
        <taxon>Streptophyta</taxon>
        <taxon>Embryophyta</taxon>
        <taxon>Tracheophyta</taxon>
        <taxon>Spermatophyta</taxon>
        <taxon>Magnoliopsida</taxon>
        <taxon>Liliopsida</taxon>
        <taxon>Poales</taxon>
        <taxon>Poaceae</taxon>
        <taxon>PACMAD clade</taxon>
        <taxon>Arundinoideae</taxon>
        <taxon>Arundineae</taxon>
        <taxon>Arundo</taxon>
    </lineage>
</organism>
<reference evidence="1" key="2">
    <citation type="journal article" date="2015" name="Data Brief">
        <title>Shoot transcriptome of the giant reed, Arundo donax.</title>
        <authorList>
            <person name="Barrero R.A."/>
            <person name="Guerrero F.D."/>
            <person name="Moolhuijzen P."/>
            <person name="Goolsby J.A."/>
            <person name="Tidwell J."/>
            <person name="Bellgard S.E."/>
            <person name="Bellgard M.I."/>
        </authorList>
    </citation>
    <scope>NUCLEOTIDE SEQUENCE</scope>
    <source>
        <tissue evidence="1">Shoot tissue taken approximately 20 cm above the soil surface</tissue>
    </source>
</reference>
<dbReference type="AlphaFoldDB" id="A0A0A9ES15"/>
<name>A0A0A9ES15_ARUDO</name>
<accession>A0A0A9ES15</accession>
<dbReference type="EMBL" id="GBRH01197260">
    <property type="protein sequence ID" value="JAE00636.1"/>
    <property type="molecule type" value="Transcribed_RNA"/>
</dbReference>
<sequence length="80" mass="9276">MLEGKELSQINELVKQLRSDPATNTKFYKQPIQIMGSIIKMCTRTAGAAGAPRRRPWQQSLSLPRWVHWRSSLLRSRGRR</sequence>